<sequence length="361" mass="40897">MRIGVDGRKIPEAAKYGPVDSFNHAQSMGMEGLFFRTVLDMSPTLDHGYLKEIRQRADDLGMYIETGLGKVNPYATPEGPELRMIGDGDILLGFRRMMEACAAIDCRELWVATANYKAAYVGRFAYDRFRTDVTWNEQIEATIRFLKKLAPIARDLGIHMNLETHEEITSFELVRIVEAVGADTTGIVFDTANVLQRGEHPVWSAKRVAPYVRQTHIKDALIAYDGDVLDFQMRPCGEGVVNFREILPIIAAAKPDINLSIENYESFADRARTPPKMIIEINDPKWLKGHPDLTSEEKAAYLEMVANYSSRIKSGELPDRETYASWASQNYHYDETVDYIKQSAAHIRQICEELKLPLISK</sequence>
<dbReference type="PANTHER" id="PTHR12110">
    <property type="entry name" value="HYDROXYPYRUVATE ISOMERASE"/>
    <property type="match status" value="1"/>
</dbReference>
<dbReference type="InterPro" id="IPR013022">
    <property type="entry name" value="Xyl_isomerase-like_TIM-brl"/>
</dbReference>
<evidence type="ECO:0000313" key="3">
    <source>
        <dbReference type="Proteomes" id="UP001424441"/>
    </source>
</evidence>
<evidence type="ECO:0000313" key="2">
    <source>
        <dbReference type="EMBL" id="GAA0613604.1"/>
    </source>
</evidence>
<keyword evidence="3" id="KW-1185">Reference proteome</keyword>
<dbReference type="SUPFAM" id="SSF51658">
    <property type="entry name" value="Xylose isomerase-like"/>
    <property type="match status" value="1"/>
</dbReference>
<dbReference type="Proteomes" id="UP001424441">
    <property type="component" value="Unassembled WGS sequence"/>
</dbReference>
<dbReference type="PANTHER" id="PTHR12110:SF53">
    <property type="entry name" value="BLR5974 PROTEIN"/>
    <property type="match status" value="1"/>
</dbReference>
<organism evidence="2 3">
    <name type="scientific">Paenochrobactrum glaciei</name>
    <dbReference type="NCBI Taxonomy" id="486407"/>
    <lineage>
        <taxon>Bacteria</taxon>
        <taxon>Pseudomonadati</taxon>
        <taxon>Pseudomonadota</taxon>
        <taxon>Alphaproteobacteria</taxon>
        <taxon>Hyphomicrobiales</taxon>
        <taxon>Brucellaceae</taxon>
        <taxon>Paenochrobactrum</taxon>
    </lineage>
</organism>
<dbReference type="GO" id="GO:0016853">
    <property type="term" value="F:isomerase activity"/>
    <property type="evidence" value="ECO:0007669"/>
    <property type="project" value="UniProtKB-KW"/>
</dbReference>
<reference evidence="3" key="1">
    <citation type="journal article" date="2019" name="Int. J. Syst. Evol. Microbiol.">
        <title>The Global Catalogue of Microorganisms (GCM) 10K type strain sequencing project: providing services to taxonomists for standard genome sequencing and annotation.</title>
        <authorList>
            <consortium name="The Broad Institute Genomics Platform"/>
            <consortium name="The Broad Institute Genome Sequencing Center for Infectious Disease"/>
            <person name="Wu L."/>
            <person name="Ma J."/>
        </authorList>
    </citation>
    <scope>NUCLEOTIDE SEQUENCE [LARGE SCALE GENOMIC DNA]</scope>
    <source>
        <strain evidence="3">JCM 15115</strain>
    </source>
</reference>
<proteinExistence type="predicted"/>
<dbReference type="EMBL" id="BAAADE010000011">
    <property type="protein sequence ID" value="GAA0613604.1"/>
    <property type="molecule type" value="Genomic_DNA"/>
</dbReference>
<dbReference type="InterPro" id="IPR036237">
    <property type="entry name" value="Xyl_isomerase-like_sf"/>
</dbReference>
<gene>
    <name evidence="2" type="ORF">GCM10008943_31180</name>
</gene>
<dbReference type="RefSeq" id="WP_343807705.1">
    <property type="nucleotide sequence ID" value="NZ_BAAADE010000011.1"/>
</dbReference>
<feature type="domain" description="Xylose isomerase-like TIM barrel" evidence="1">
    <location>
        <begin position="23"/>
        <end position="263"/>
    </location>
</feature>
<evidence type="ECO:0000259" key="1">
    <source>
        <dbReference type="Pfam" id="PF01261"/>
    </source>
</evidence>
<protein>
    <submittedName>
        <fullName evidence="2">Sugar phosphate isomerase/epimerase</fullName>
    </submittedName>
</protein>
<dbReference type="Pfam" id="PF01261">
    <property type="entry name" value="AP_endonuc_2"/>
    <property type="match status" value="1"/>
</dbReference>
<comment type="caution">
    <text evidence="2">The sequence shown here is derived from an EMBL/GenBank/DDBJ whole genome shotgun (WGS) entry which is preliminary data.</text>
</comment>
<dbReference type="Gene3D" id="3.20.20.150">
    <property type="entry name" value="Divalent-metal-dependent TIM barrel enzymes"/>
    <property type="match status" value="1"/>
</dbReference>
<accession>A0ABP3RMU3</accession>
<name>A0ABP3RMU3_9HYPH</name>
<dbReference type="InterPro" id="IPR050312">
    <property type="entry name" value="IolE/XylAMocC-like"/>
</dbReference>
<keyword evidence="2" id="KW-0413">Isomerase</keyword>